<dbReference type="SUPFAM" id="SSF53822">
    <property type="entry name" value="Periplasmic binding protein-like I"/>
    <property type="match status" value="1"/>
</dbReference>
<dbReference type="AlphaFoldDB" id="A0A4Q0NQZ3"/>
<feature type="domain" description="HTH gntR-type" evidence="4">
    <location>
        <begin position="30"/>
        <end position="98"/>
    </location>
</feature>
<dbReference type="GO" id="GO:0003700">
    <property type="term" value="F:DNA-binding transcription factor activity"/>
    <property type="evidence" value="ECO:0007669"/>
    <property type="project" value="InterPro"/>
</dbReference>
<sequence length="363" mass="42180">MIRFTKHKQTDTSLNMSQNVEIKINEESRIPKYKQIVDSIIDDVAKGKLKVGAKIPSINELSEAAYLSRDTVEKAYKILKQRKVIISVKGKGYYTAKTELISKINVFFLINKPSSYKMIIYNHFVNTLGVNAHVNLSIYHCEESLFVNAIEKNIGAYNYYVIMPHFKDNNLNHVSFTPEVLKAIELIPKDQLLMVDNTKPEIKGNYGSIYQDFKEDIYNALIEGIAKLKKYDRLILVYPEKLIHPYPRRILHGFRQFCMNYDFEYEVLNEIYDDMEFEGKDVYITIEEMDLVNLVRQIRSRNLVMGEDIGVISYNETPLKELLGITVISTDFKAMGETAAYMVLKNKKEQVKNVFKYIERNSV</sequence>
<dbReference type="PROSITE" id="PS50949">
    <property type="entry name" value="HTH_GNTR"/>
    <property type="match status" value="1"/>
</dbReference>
<gene>
    <name evidence="5" type="ORF">DSM04_105147</name>
</gene>
<dbReference type="PANTHER" id="PTHR38445:SF10">
    <property type="entry name" value="GNTR-FAMILY TRANSCRIPTIONAL REGULATOR"/>
    <property type="match status" value="1"/>
</dbReference>
<dbReference type="SMART" id="SM00345">
    <property type="entry name" value="HTH_GNTR"/>
    <property type="match status" value="1"/>
</dbReference>
<evidence type="ECO:0000259" key="4">
    <source>
        <dbReference type="PROSITE" id="PS50949"/>
    </source>
</evidence>
<dbReference type="Pfam" id="PF00392">
    <property type="entry name" value="GntR"/>
    <property type="match status" value="1"/>
</dbReference>
<organism evidence="5 6">
    <name type="scientific">Leeuwenhoekiella aestuarii</name>
    <dbReference type="NCBI Taxonomy" id="2249426"/>
    <lineage>
        <taxon>Bacteria</taxon>
        <taxon>Pseudomonadati</taxon>
        <taxon>Bacteroidota</taxon>
        <taxon>Flavobacteriia</taxon>
        <taxon>Flavobacteriales</taxon>
        <taxon>Flavobacteriaceae</taxon>
        <taxon>Leeuwenhoekiella</taxon>
    </lineage>
</organism>
<dbReference type="EMBL" id="QOVI01000005">
    <property type="protein sequence ID" value="RXG13169.1"/>
    <property type="molecule type" value="Genomic_DNA"/>
</dbReference>
<name>A0A4Q0NQZ3_9FLAO</name>
<dbReference type="InterPro" id="IPR028082">
    <property type="entry name" value="Peripla_BP_I"/>
</dbReference>
<evidence type="ECO:0000256" key="1">
    <source>
        <dbReference type="ARBA" id="ARBA00023015"/>
    </source>
</evidence>
<accession>A0A4Q0NQZ3</accession>
<evidence type="ECO:0000256" key="2">
    <source>
        <dbReference type="ARBA" id="ARBA00023125"/>
    </source>
</evidence>
<dbReference type="GO" id="GO:0003677">
    <property type="term" value="F:DNA binding"/>
    <property type="evidence" value="ECO:0007669"/>
    <property type="project" value="UniProtKB-KW"/>
</dbReference>
<dbReference type="Gene3D" id="1.10.10.10">
    <property type="entry name" value="Winged helix-like DNA-binding domain superfamily/Winged helix DNA-binding domain"/>
    <property type="match status" value="1"/>
</dbReference>
<dbReference type="InterPro" id="IPR000524">
    <property type="entry name" value="Tscrpt_reg_HTH_GntR"/>
</dbReference>
<dbReference type="InterPro" id="IPR036390">
    <property type="entry name" value="WH_DNA-bd_sf"/>
</dbReference>
<proteinExistence type="predicted"/>
<evidence type="ECO:0000313" key="5">
    <source>
        <dbReference type="EMBL" id="RXG13169.1"/>
    </source>
</evidence>
<keyword evidence="1" id="KW-0805">Transcription regulation</keyword>
<keyword evidence="3" id="KW-0804">Transcription</keyword>
<evidence type="ECO:0000313" key="6">
    <source>
        <dbReference type="Proteomes" id="UP000289821"/>
    </source>
</evidence>
<dbReference type="Gene3D" id="3.40.50.2300">
    <property type="match status" value="2"/>
</dbReference>
<dbReference type="PANTHER" id="PTHR38445">
    <property type="entry name" value="HTH-TYPE TRANSCRIPTIONAL REPRESSOR YTRA"/>
    <property type="match status" value="1"/>
</dbReference>
<protein>
    <submittedName>
        <fullName evidence="5">GntR family transcriptional regulator</fullName>
    </submittedName>
</protein>
<comment type="caution">
    <text evidence="5">The sequence shown here is derived from an EMBL/GenBank/DDBJ whole genome shotgun (WGS) entry which is preliminary data.</text>
</comment>
<keyword evidence="6" id="KW-1185">Reference proteome</keyword>
<keyword evidence="2" id="KW-0238">DNA-binding</keyword>
<dbReference type="CDD" id="cd07377">
    <property type="entry name" value="WHTH_GntR"/>
    <property type="match status" value="1"/>
</dbReference>
<dbReference type="Proteomes" id="UP000289821">
    <property type="component" value="Unassembled WGS sequence"/>
</dbReference>
<dbReference type="InterPro" id="IPR036388">
    <property type="entry name" value="WH-like_DNA-bd_sf"/>
</dbReference>
<evidence type="ECO:0000256" key="3">
    <source>
        <dbReference type="ARBA" id="ARBA00023163"/>
    </source>
</evidence>
<dbReference type="SUPFAM" id="SSF46785">
    <property type="entry name" value="Winged helix' DNA-binding domain"/>
    <property type="match status" value="1"/>
</dbReference>
<reference evidence="5 6" key="1">
    <citation type="submission" date="2018-07" db="EMBL/GenBank/DDBJ databases">
        <title>Leeuwenhoekiella genomics.</title>
        <authorList>
            <person name="Tahon G."/>
            <person name="Willems A."/>
        </authorList>
    </citation>
    <scope>NUCLEOTIDE SEQUENCE [LARGE SCALE GENOMIC DNA]</scope>
    <source>
        <strain evidence="5 6">R-50232</strain>
    </source>
</reference>